<evidence type="ECO:0000313" key="6">
    <source>
        <dbReference type="Proteomes" id="UP000325081"/>
    </source>
</evidence>
<dbReference type="EMBL" id="BKCP01005517">
    <property type="protein sequence ID" value="GER38816.1"/>
    <property type="molecule type" value="Genomic_DNA"/>
</dbReference>
<dbReference type="PROSITE" id="PS50878">
    <property type="entry name" value="RT_POL"/>
    <property type="match status" value="1"/>
</dbReference>
<dbReference type="Pfam" id="PF00078">
    <property type="entry name" value="RVT_1"/>
    <property type="match status" value="1"/>
</dbReference>
<name>A0A5A7Q1S7_STRAF</name>
<gene>
    <name evidence="5" type="ORF">STAS_15351</name>
</gene>
<evidence type="ECO:0000313" key="5">
    <source>
        <dbReference type="EMBL" id="GER38816.1"/>
    </source>
</evidence>
<dbReference type="InterPro" id="IPR025836">
    <property type="entry name" value="Zn_knuckle_CX2CX4HX4C"/>
</dbReference>
<feature type="compositionally biased region" description="Polar residues" evidence="2">
    <location>
        <begin position="281"/>
        <end position="291"/>
    </location>
</feature>
<dbReference type="PANTHER" id="PTHR33116">
    <property type="entry name" value="REVERSE TRANSCRIPTASE ZINC-BINDING DOMAIN-CONTAINING PROTEIN-RELATED-RELATED"/>
    <property type="match status" value="1"/>
</dbReference>
<dbReference type="OrthoDB" id="913615at2759"/>
<accession>A0A5A7Q1S7</accession>
<feature type="region of interest" description="Disordered" evidence="2">
    <location>
        <begin position="251"/>
        <end position="303"/>
    </location>
</feature>
<dbReference type="PANTHER" id="PTHR33116:SF86">
    <property type="entry name" value="REVERSE TRANSCRIPTASE DOMAIN-CONTAINING PROTEIN"/>
    <property type="match status" value="1"/>
</dbReference>
<dbReference type="InterPro" id="IPR036691">
    <property type="entry name" value="Endo/exonu/phosph_ase_sf"/>
</dbReference>
<reference evidence="6" key="1">
    <citation type="journal article" date="2019" name="Curr. Biol.">
        <title>Genome Sequence of Striga asiatica Provides Insight into the Evolution of Plant Parasitism.</title>
        <authorList>
            <person name="Yoshida S."/>
            <person name="Kim S."/>
            <person name="Wafula E.K."/>
            <person name="Tanskanen J."/>
            <person name="Kim Y.M."/>
            <person name="Honaas L."/>
            <person name="Yang Z."/>
            <person name="Spallek T."/>
            <person name="Conn C.E."/>
            <person name="Ichihashi Y."/>
            <person name="Cheong K."/>
            <person name="Cui S."/>
            <person name="Der J.P."/>
            <person name="Gundlach H."/>
            <person name="Jiao Y."/>
            <person name="Hori C."/>
            <person name="Ishida J.K."/>
            <person name="Kasahara H."/>
            <person name="Kiba T."/>
            <person name="Kim M.S."/>
            <person name="Koo N."/>
            <person name="Laohavisit A."/>
            <person name="Lee Y.H."/>
            <person name="Lumba S."/>
            <person name="McCourt P."/>
            <person name="Mortimer J.C."/>
            <person name="Mutuku J.M."/>
            <person name="Nomura T."/>
            <person name="Sasaki-Sekimoto Y."/>
            <person name="Seto Y."/>
            <person name="Wang Y."/>
            <person name="Wakatake T."/>
            <person name="Sakakibara H."/>
            <person name="Demura T."/>
            <person name="Yamaguchi S."/>
            <person name="Yoneyama K."/>
            <person name="Manabe R.I."/>
            <person name="Nelson D.C."/>
            <person name="Schulman A.H."/>
            <person name="Timko M.P."/>
            <person name="dePamphilis C.W."/>
            <person name="Choi D."/>
            <person name="Shirasu K."/>
        </authorList>
    </citation>
    <scope>NUCLEOTIDE SEQUENCE [LARGE SCALE GENOMIC DNA]</scope>
    <source>
        <strain evidence="6">cv. UVA1</strain>
    </source>
</reference>
<protein>
    <submittedName>
        <fullName evidence="5">RNA-directed DNA polymerase (Reversetranscriptase)-related family protein</fullName>
    </submittedName>
</protein>
<dbReference type="InterPro" id="IPR005135">
    <property type="entry name" value="Endo/exonuclease/phosphatase"/>
</dbReference>
<keyword evidence="1" id="KW-0479">Metal-binding</keyword>
<dbReference type="Pfam" id="PF13966">
    <property type="entry name" value="zf-RVT"/>
    <property type="match status" value="1"/>
</dbReference>
<dbReference type="InterPro" id="IPR026960">
    <property type="entry name" value="RVT-Znf"/>
</dbReference>
<evidence type="ECO:0000259" key="3">
    <source>
        <dbReference type="PROSITE" id="PS50158"/>
    </source>
</evidence>
<dbReference type="GO" id="GO:0008270">
    <property type="term" value="F:zinc ion binding"/>
    <property type="evidence" value="ECO:0007669"/>
    <property type="project" value="UniProtKB-KW"/>
</dbReference>
<organism evidence="5 6">
    <name type="scientific">Striga asiatica</name>
    <name type="common">Asiatic witchweed</name>
    <name type="synonym">Buchnera asiatica</name>
    <dbReference type="NCBI Taxonomy" id="4170"/>
    <lineage>
        <taxon>Eukaryota</taxon>
        <taxon>Viridiplantae</taxon>
        <taxon>Streptophyta</taxon>
        <taxon>Embryophyta</taxon>
        <taxon>Tracheophyta</taxon>
        <taxon>Spermatophyta</taxon>
        <taxon>Magnoliopsida</taxon>
        <taxon>eudicotyledons</taxon>
        <taxon>Gunneridae</taxon>
        <taxon>Pentapetalae</taxon>
        <taxon>asterids</taxon>
        <taxon>lamiids</taxon>
        <taxon>Lamiales</taxon>
        <taxon>Orobanchaceae</taxon>
        <taxon>Buchnereae</taxon>
        <taxon>Striga</taxon>
    </lineage>
</organism>
<dbReference type="InterPro" id="IPR000477">
    <property type="entry name" value="RT_dom"/>
</dbReference>
<feature type="region of interest" description="Disordered" evidence="2">
    <location>
        <begin position="386"/>
        <end position="414"/>
    </location>
</feature>
<dbReference type="InterPro" id="IPR043502">
    <property type="entry name" value="DNA/RNA_pol_sf"/>
</dbReference>
<dbReference type="Proteomes" id="UP000325081">
    <property type="component" value="Unassembled WGS sequence"/>
</dbReference>
<keyword evidence="1" id="KW-0863">Zinc-finger</keyword>
<dbReference type="SUPFAM" id="SSF56672">
    <property type="entry name" value="DNA/RNA polymerases"/>
    <property type="match status" value="1"/>
</dbReference>
<dbReference type="InterPro" id="IPR025558">
    <property type="entry name" value="DUF4283"/>
</dbReference>
<keyword evidence="5" id="KW-0808">Transferase</keyword>
<dbReference type="InterPro" id="IPR001878">
    <property type="entry name" value="Znf_CCHC"/>
</dbReference>
<dbReference type="Gene3D" id="3.60.10.10">
    <property type="entry name" value="Endonuclease/exonuclease/phosphatase"/>
    <property type="match status" value="1"/>
</dbReference>
<evidence type="ECO:0000259" key="4">
    <source>
        <dbReference type="PROSITE" id="PS50878"/>
    </source>
</evidence>
<dbReference type="GO" id="GO:0003964">
    <property type="term" value="F:RNA-directed DNA polymerase activity"/>
    <property type="evidence" value="ECO:0007669"/>
    <property type="project" value="UniProtKB-KW"/>
</dbReference>
<feature type="domain" description="Reverse transcriptase" evidence="4">
    <location>
        <begin position="880"/>
        <end position="1162"/>
    </location>
</feature>
<feature type="compositionally biased region" description="Polar residues" evidence="2">
    <location>
        <begin position="257"/>
        <end position="271"/>
    </location>
</feature>
<keyword evidence="1" id="KW-0862">Zinc</keyword>
<dbReference type="Pfam" id="PF14111">
    <property type="entry name" value="DUF4283"/>
    <property type="match status" value="1"/>
</dbReference>
<dbReference type="Pfam" id="PF14392">
    <property type="entry name" value="zf-CCHC_4"/>
    <property type="match status" value="1"/>
</dbReference>
<dbReference type="GO" id="GO:0003676">
    <property type="term" value="F:nucleic acid binding"/>
    <property type="evidence" value="ECO:0007669"/>
    <property type="project" value="InterPro"/>
</dbReference>
<keyword evidence="6" id="KW-1185">Reference proteome</keyword>
<proteinExistence type="predicted"/>
<feature type="domain" description="CCHC-type" evidence="3">
    <location>
        <begin position="207"/>
        <end position="220"/>
    </location>
</feature>
<evidence type="ECO:0000256" key="2">
    <source>
        <dbReference type="SAM" id="MobiDB-lite"/>
    </source>
</evidence>
<keyword evidence="5" id="KW-0548">Nucleotidyltransferase</keyword>
<comment type="caution">
    <text evidence="5">The sequence shown here is derived from an EMBL/GenBank/DDBJ whole genome shotgun (WGS) entry which is preliminary data.</text>
</comment>
<evidence type="ECO:0000256" key="1">
    <source>
        <dbReference type="PROSITE-ProRule" id="PRU00047"/>
    </source>
</evidence>
<dbReference type="SUPFAM" id="SSF56219">
    <property type="entry name" value="DNase I-like"/>
    <property type="match status" value="1"/>
</dbReference>
<dbReference type="Pfam" id="PF03372">
    <property type="entry name" value="Exo_endo_phos"/>
    <property type="match status" value="1"/>
</dbReference>
<sequence length="1733" mass="198805">MEQDITEKLQKFTLSDREKSRVRLSDEDIEPGLQECNLSLIGKIVGDKKVNMGGLKTTMGVIWRTSRPFSVRILGHNHFQFLFHAEEDKAKVLRGKNWSFDNQYLLLKEWKKGETDFKDEELKVALWVQVHNLPLHWISEETGAKIGKVFDRIHDIAIPGAGSVNGKIVRILADINVLEPLPRGTFITLASEELWIDFRYENLLTFCFYCGRVGHNDRGCDLKKADIHNSSLSLGQYGEWLRGSYGGMFEPKEKRSSSPINPQQNSESSKAIKQGGGIESLSDSVRTNIPNHSIGERLETPDKTPIISTTLELAIATGSGSKTPENSKGKAIIIEPMEMDLSGIPNPNFSNLINVPISQAKSTDVPKQKTFHRITKNRGNVQISGTTKVQTPQSHHIAPQSPVLKRKSDTSDNTAQAQHLVETKKQKLTEVLVWNCRGLGGPSTIPQLKDNIRSYLPDFVFISEVKKKKAFVDTVCKNIPFVSSWEFVSPVVCFLWEGVGDRIWAIFVYASVEQEERKSQWQMLIRHHLRWGDLWFIGGDFNDILSNEEKNRGLVRSESSFHAFKNFTQILGVLECPFIGHPFTWSNGRQGSDFVEEKLDRFLLSPNWLLQYPKSFVTHVQMVSSDHHLLVLQTEVLEEKKRKIFCFDNRWVGQAGVEDCIREAWNSEKRCKGLYNFQKKLRNTKMGLLGWLVQNHTNSAKAIKSCNQKLEILGQQGGSRDWAEWENCKGLLHKAYKDEESYWKQKSRLKWLREGDSNTKFFQACVKQRRWGNSLENLVNSNGVKCRDRTEQLQMIMEYFQSIFQSANPDFIEEALSGIPNSITTEMNLELTRPVDEQEVKAALWDMEPSKSPGIDGFTPCFFQSYWEFIKKDLCSAIDNFLNTGCIPSYTNHTLITLIPKIKNPQKVSDFRPISLCTVSYRLFSKILASRLKHTLRSCISQSQAAFVPDRLILDNIVIANECLHFLNSKKKGKKCFMALKIDMAKAFDRIEWSFLIRICRKMGFGETFLSWIWACISTTSFSFNIGGQALGNIIPSRGLRQGDPLSPYLFIIVTEALSNLINKACVSSNYKGIQISKHSPSISHLFFADDALIFCHADHFHAQTLLNILNLYCFVSGQAVNLHKSNVFFSANTPDALKADICHILQGIVIAKSSKYLGLPLGIGRNKKDTFAFVKECVSSRIMSWRNKFLNEAGREILIKTVLSALPVYVMSIFRLPVGVCQDICRDLATFWWGKTDEGKSKIHWTLWSCLAKSKWEGGLGFRDLCDFNEALILKQLWRLLTKPNCLMSKVLRGRYFFRQNFMEVSKKSSDYWMWKGWLDARKSLELGMRFQVGSGKAINLWDSPWIPNSTKFKPVCQFADDKLHLKKVSDIMLECGKKWDYELIMQTFSPLDAANILKIHVSQTGSTDKLVWHSDKKGMFSVKEAYKTIQHNHKMKKGSEGSSRNTDKTISHIWNRIWKLPIKPKLRNFLWRCWHNWLGIRVKLHQRGMAVDTKCCWCGEEDEDIIHLFFKCHRAKRVWKIAGLDWVKLNQDHIDYREWWEDLCSMQNSVANGQRITLSTYLLWWMWRTRNHWIFNKVHTTELQLVKGAIGEWLEYDHIKRNSARSRSRNHCVLLRQGVGEHSQVPSASVQNIHKGHLLCKAVINGKEHVAVSVTGQKGNHQWESSLLQIREWLLMGERVGWQQVEIQVGCEILRQHLTKYLAFDCNIAVLASDIFALIPSFEAVIFSSFS</sequence>
<dbReference type="PROSITE" id="PS50158">
    <property type="entry name" value="ZF_CCHC"/>
    <property type="match status" value="1"/>
</dbReference>
<dbReference type="CDD" id="cd01650">
    <property type="entry name" value="RT_nLTR_like"/>
    <property type="match status" value="1"/>
</dbReference>
<keyword evidence="5" id="KW-0695">RNA-directed DNA polymerase</keyword>